<dbReference type="STRING" id="411154.GFO_2081"/>
<dbReference type="EMBL" id="CU207366">
    <property type="protein sequence ID" value="CAL67046.1"/>
    <property type="molecule type" value="Genomic_DNA"/>
</dbReference>
<accession>A0M351</accession>
<dbReference type="KEGG" id="gfo:GFO_2081"/>
<gene>
    <name evidence="1" type="ordered locus">GFO_2081</name>
</gene>
<evidence type="ECO:0000313" key="1">
    <source>
        <dbReference type="EMBL" id="CAL67046.1"/>
    </source>
</evidence>
<dbReference type="AlphaFoldDB" id="A0M351"/>
<evidence type="ECO:0000313" key="2">
    <source>
        <dbReference type="Proteomes" id="UP000000755"/>
    </source>
</evidence>
<dbReference type="eggNOG" id="COG1633">
    <property type="taxonomic scope" value="Bacteria"/>
</dbReference>
<dbReference type="Proteomes" id="UP000000755">
    <property type="component" value="Chromosome"/>
</dbReference>
<dbReference type="HOGENOM" id="CLU_513661_0_0_10"/>
<reference evidence="1 2" key="1">
    <citation type="journal article" date="2006" name="Environ. Microbiol.">
        <title>Whole genome analysis of the marine Bacteroidetes'Gramella forsetii' reveals adaptations to degradation of polymeric organic matter.</title>
        <authorList>
            <person name="Bauer M."/>
            <person name="Kube M."/>
            <person name="Teeling H."/>
            <person name="Richter M."/>
            <person name="Lombardot T."/>
            <person name="Allers E."/>
            <person name="Wuerdemann C.A."/>
            <person name="Quast C."/>
            <person name="Kuhl H."/>
            <person name="Knaust F."/>
            <person name="Woebken D."/>
            <person name="Bischof K."/>
            <person name="Mussmann M."/>
            <person name="Choudhuri J.V."/>
            <person name="Meyer F."/>
            <person name="Reinhardt R."/>
            <person name="Amann R.I."/>
            <person name="Gloeckner F.O."/>
        </authorList>
    </citation>
    <scope>NUCLEOTIDE SEQUENCE [LARGE SCALE GENOMIC DNA]</scope>
    <source>
        <strain evidence="1 2">KT0803</strain>
    </source>
</reference>
<organism evidence="1 2">
    <name type="scientific">Christiangramia forsetii (strain DSM 17595 / CGMCC 1.15422 / KT0803)</name>
    <name type="common">Gramella forsetii</name>
    <dbReference type="NCBI Taxonomy" id="411154"/>
    <lineage>
        <taxon>Bacteria</taxon>
        <taxon>Pseudomonadati</taxon>
        <taxon>Bacteroidota</taxon>
        <taxon>Flavobacteriia</taxon>
        <taxon>Flavobacteriales</taxon>
        <taxon>Flavobacteriaceae</taxon>
        <taxon>Christiangramia</taxon>
    </lineage>
</organism>
<sequence length="530" mass="59344">MILLANQYGKIMKTIKRVLVGMLLFTSLLAGCSKEEDSMISEPSTQNVSLEFGAVLNDLANKVMNKTIHNQLPNCNNGVPKLARITVSYNGEARTVDLNILSDGTTYYTDYSEELKIPVKVSSDGDDSNDFTKVTLSEFLVYDANPDNGGKLVWIAPKGDSDFSGYVDKPLPFDITVRPGTKKYVELEVLCFDERMANEYGYLSFVLTTEKLFNLCFFANYCDDNGRHYPANYSIDLFVLNEDGEQIQIYAGGEHGTMPDIGQYDDGEYFGRPLCLAVPGPPDGVAGDEDYLFYTIIPEDWESLYGNIDNIPLAAEGLNWNEVQALYNDDGETQEYIHILINCEEVSACGEFETIPESSFYDSITPENPVDYFEIVTYLDEIIFSFSQGELCADAEDIPNCINEFEMLIAEDGFVISCLPAGCYTFIRQQVDGVNQLITNDEELLEFLGIIDSKGDALLLALANDYYWNINDIENGAIKEACDGYELIVSKIVSSCTPLQIDRFHLRITHSGQIIILDQEVIEYEENICI</sequence>
<protein>
    <submittedName>
        <fullName evidence="1">Secreted protein</fullName>
    </submittedName>
</protein>
<proteinExistence type="predicted"/>
<name>A0M351_CHRFK</name>